<dbReference type="GO" id="GO:0016887">
    <property type="term" value="F:ATP hydrolysis activity"/>
    <property type="evidence" value="ECO:0007669"/>
    <property type="project" value="InterPro"/>
</dbReference>
<evidence type="ECO:0000313" key="3">
    <source>
        <dbReference type="EMBL" id="GGC71949.1"/>
    </source>
</evidence>
<name>A0A916XGK1_9SPHI</name>
<dbReference type="PANTHER" id="PTHR32114:SF2">
    <property type="entry name" value="ABC TRANSPORTER ABCH.3"/>
    <property type="match status" value="1"/>
</dbReference>
<dbReference type="RefSeq" id="WP_188627437.1">
    <property type="nucleotide sequence ID" value="NZ_BMIL01000009.1"/>
</dbReference>
<dbReference type="PANTHER" id="PTHR32114">
    <property type="entry name" value="ABC TRANSPORTER ABCH.3"/>
    <property type="match status" value="1"/>
</dbReference>
<feature type="coiled-coil region" evidence="1">
    <location>
        <begin position="538"/>
        <end position="590"/>
    </location>
</feature>
<reference evidence="3" key="2">
    <citation type="submission" date="2020-09" db="EMBL/GenBank/DDBJ databases">
        <authorList>
            <person name="Sun Q."/>
            <person name="Zhou Y."/>
        </authorList>
    </citation>
    <scope>NUCLEOTIDE SEQUENCE</scope>
    <source>
        <strain evidence="3">CGMCC 1.15343</strain>
    </source>
</reference>
<keyword evidence="1" id="KW-0175">Coiled coil</keyword>
<feature type="coiled-coil region" evidence="1">
    <location>
        <begin position="958"/>
        <end position="1019"/>
    </location>
</feature>
<dbReference type="Pfam" id="PF13476">
    <property type="entry name" value="AAA_23"/>
    <property type="match status" value="1"/>
</dbReference>
<keyword evidence="4" id="KW-1185">Reference proteome</keyword>
<comment type="caution">
    <text evidence="3">The sequence shown here is derived from an EMBL/GenBank/DDBJ whole genome shotgun (WGS) entry which is preliminary data.</text>
</comment>
<dbReference type="InterPro" id="IPR038729">
    <property type="entry name" value="Rad50/SbcC_AAA"/>
</dbReference>
<organism evidence="3 4">
    <name type="scientific">Pedobacter quisquiliarum</name>
    <dbReference type="NCBI Taxonomy" id="1834438"/>
    <lineage>
        <taxon>Bacteria</taxon>
        <taxon>Pseudomonadati</taxon>
        <taxon>Bacteroidota</taxon>
        <taxon>Sphingobacteriia</taxon>
        <taxon>Sphingobacteriales</taxon>
        <taxon>Sphingobacteriaceae</taxon>
        <taxon>Pedobacter</taxon>
    </lineage>
</organism>
<evidence type="ECO:0000313" key="4">
    <source>
        <dbReference type="Proteomes" id="UP000651668"/>
    </source>
</evidence>
<protein>
    <recommendedName>
        <fullName evidence="2">Rad50/SbcC-type AAA domain-containing protein</fullName>
    </recommendedName>
</protein>
<feature type="coiled-coil region" evidence="1">
    <location>
        <begin position="640"/>
        <end position="667"/>
    </location>
</feature>
<dbReference type="Proteomes" id="UP000651668">
    <property type="component" value="Unassembled WGS sequence"/>
</dbReference>
<dbReference type="EMBL" id="BMIL01000009">
    <property type="protein sequence ID" value="GGC71949.1"/>
    <property type="molecule type" value="Genomic_DNA"/>
</dbReference>
<sequence length="1224" mass="137110">MKILSIKIKNLNSLRAEHKIDFSQPPFSETGLFAITGPTGAGKTTILDAITVALYGKVHRHNRDVEEIMSRHTGECYSELEFEAKDKVYRAKWSLHRAGGKADGKLQQEKMELSELRDSEYVMIGEHRVTQIRQQIESLCGLDYQQFLRSVILCQGDFTQFLKSSDRDRSFLLENITGTEIYSQISVFVFDKLKEERDRLSALQNELGNVKLLTAEEKQEHEATLAQLLAKETLLRTDQQSVSANISWLAQLDKLEQRKRSLAADYIAAQEKYATQQEAFERLKWHEAALRFKPQYEYIKEIEAEEQKTAAQIKALEVSLPALEADANAAGATLKLATEQLEQAAASLELQNPIIDEAIIKDEGIKAVEVSLEAARNALYVLQPEIVNIQTQKAHYESGLKWVNEELKAVEAYLLANAADEGLGRERLVFEQKIARLEELKTALLAAEADRLKTENLIQQSQLRLEQQDVLQQTAIARHSALEKDITALEAQLQQRLAGKSLDELEAAVAGLPVLVNNYQQQMDTVSALVTFRKEYAATQAELKAAALQQAVEEEKLSRLEVANEEARQLFDAHEKVLNAEQRLQKYEADRVHLVDGEPCTLCGAVHHPFAVVSPQDNLSAAKQALEAQRSVVDTVGKQLFEAKMEVQKLKLTVQGAEKALQEKLNAGMTLKTKFETLNAELPAAVGDKDASLIEALMLETRHKWESLRQTLLTAKQLKEDMIRQQKQLDDQKLTTINLKNESALIHGDIKNYQEHIRRVQTVTTQLQEQQEQVVQELRQMLEGYQVSFDLQQLATISSALKVRMERYQEAEQRLKKLTEEALMLNKALDPLTYALQEKLKAAEKLQEDIARIGGELLGLQSARKALFGDRDPVAERNRLNLELKKFGSTREQAMNVQQEKQRRHSEALLTHKQLAESHLSLAEKLSRLQHALVTHLEQEGIAGLAALADLLLPDDVATSLKALKKELEESLSTTQELIKANAADLNSERERALTSSTLEALQQQFKELGDAISVLNQEIGRIKGIFAADEATLKQHASITGKIQLQQQEFSRWNRLCNLIGSADGNSFRMFAQGLTLARLTELANKHLAQLTDRYSILKSKDKDLGLEIEDHYQADATRPMATLSGGESFLVSLALALGLSDLASHKVQINTLFIDEGFGTLDADTLDVAISALENLQAKGKLVGIISHVEALKERIGTQIQVEKQPGGSSKIKIQHYGVIMN</sequence>
<gene>
    <name evidence="3" type="ORF">GCM10011387_26850</name>
</gene>
<dbReference type="InterPro" id="IPR027417">
    <property type="entry name" value="P-loop_NTPase"/>
</dbReference>
<accession>A0A916XGK1</accession>
<feature type="coiled-coil region" evidence="1">
    <location>
        <begin position="430"/>
        <end position="457"/>
    </location>
</feature>
<dbReference type="Gene3D" id="3.40.50.300">
    <property type="entry name" value="P-loop containing nucleotide triphosphate hydrolases"/>
    <property type="match status" value="2"/>
</dbReference>
<reference evidence="3" key="1">
    <citation type="journal article" date="2014" name="Int. J. Syst. Evol. Microbiol.">
        <title>Complete genome sequence of Corynebacterium casei LMG S-19264T (=DSM 44701T), isolated from a smear-ripened cheese.</title>
        <authorList>
            <consortium name="US DOE Joint Genome Institute (JGI-PGF)"/>
            <person name="Walter F."/>
            <person name="Albersmeier A."/>
            <person name="Kalinowski J."/>
            <person name="Ruckert C."/>
        </authorList>
    </citation>
    <scope>NUCLEOTIDE SEQUENCE</scope>
    <source>
        <strain evidence="3">CGMCC 1.15343</strain>
    </source>
</reference>
<dbReference type="GO" id="GO:0006302">
    <property type="term" value="P:double-strand break repair"/>
    <property type="evidence" value="ECO:0007669"/>
    <property type="project" value="InterPro"/>
</dbReference>
<dbReference type="Pfam" id="PF13558">
    <property type="entry name" value="SbcC_Walker_B"/>
    <property type="match status" value="1"/>
</dbReference>
<evidence type="ECO:0000259" key="2">
    <source>
        <dbReference type="Pfam" id="PF13476"/>
    </source>
</evidence>
<feature type="domain" description="Rad50/SbcC-type AAA" evidence="2">
    <location>
        <begin position="5"/>
        <end position="207"/>
    </location>
</feature>
<dbReference type="AlphaFoldDB" id="A0A916XGK1"/>
<dbReference type="SUPFAM" id="SSF52540">
    <property type="entry name" value="P-loop containing nucleoside triphosphate hydrolases"/>
    <property type="match status" value="1"/>
</dbReference>
<feature type="coiled-coil region" evidence="1">
    <location>
        <begin position="715"/>
        <end position="856"/>
    </location>
</feature>
<evidence type="ECO:0000256" key="1">
    <source>
        <dbReference type="SAM" id="Coils"/>
    </source>
</evidence>
<proteinExistence type="predicted"/>